<keyword evidence="9" id="KW-1185">Reference proteome</keyword>
<dbReference type="EC" id="2.7.13.3" evidence="2"/>
<keyword evidence="4 8" id="KW-0808">Transferase</keyword>
<evidence type="ECO:0000256" key="3">
    <source>
        <dbReference type="ARBA" id="ARBA00022553"/>
    </source>
</evidence>
<feature type="domain" description="Histidine kinase" evidence="7">
    <location>
        <begin position="1"/>
        <end position="88"/>
    </location>
</feature>
<dbReference type="InterPro" id="IPR036890">
    <property type="entry name" value="HATPase_C_sf"/>
</dbReference>
<dbReference type="PROSITE" id="PS50109">
    <property type="entry name" value="HIS_KIN"/>
    <property type="match status" value="1"/>
</dbReference>
<keyword evidence="4 8" id="KW-0418">Kinase</keyword>
<comment type="caution">
    <text evidence="8">The sequence shown here is derived from an EMBL/GenBank/DDBJ whole genome shotgun (WGS) entry which is preliminary data.</text>
</comment>
<dbReference type="SUPFAM" id="SSF55874">
    <property type="entry name" value="ATPase domain of HSP90 chaperone/DNA topoisomerase II/histidine kinase"/>
    <property type="match status" value="1"/>
</dbReference>
<dbReference type="InterPro" id="IPR005467">
    <property type="entry name" value="His_kinase_dom"/>
</dbReference>
<evidence type="ECO:0000256" key="5">
    <source>
        <dbReference type="ARBA" id="ARBA00023012"/>
    </source>
</evidence>
<organism evidence="8 9">
    <name type="scientific">Streptomyces omiyaensis</name>
    <dbReference type="NCBI Taxonomy" id="68247"/>
    <lineage>
        <taxon>Bacteria</taxon>
        <taxon>Bacillati</taxon>
        <taxon>Actinomycetota</taxon>
        <taxon>Actinomycetes</taxon>
        <taxon>Kitasatosporales</taxon>
        <taxon>Streptomycetaceae</taxon>
        <taxon>Streptomyces</taxon>
    </lineage>
</organism>
<reference evidence="8 9" key="1">
    <citation type="submission" date="2024-10" db="EMBL/GenBank/DDBJ databases">
        <title>The Natural Products Discovery Center: Release of the First 8490 Sequenced Strains for Exploring Actinobacteria Biosynthetic Diversity.</title>
        <authorList>
            <person name="Kalkreuter E."/>
            <person name="Kautsar S.A."/>
            <person name="Yang D."/>
            <person name="Bader C.D."/>
            <person name="Teijaro C.N."/>
            <person name="Fluegel L."/>
            <person name="Davis C.M."/>
            <person name="Simpson J.R."/>
            <person name="Lauterbach L."/>
            <person name="Steele A.D."/>
            <person name="Gui C."/>
            <person name="Meng S."/>
            <person name="Li G."/>
            <person name="Viehrig K."/>
            <person name="Ye F."/>
            <person name="Su P."/>
            <person name="Kiefer A.F."/>
            <person name="Nichols A."/>
            <person name="Cepeda A.J."/>
            <person name="Yan W."/>
            <person name="Fan B."/>
            <person name="Jiang Y."/>
            <person name="Adhikari A."/>
            <person name="Zheng C.-J."/>
            <person name="Schuster L."/>
            <person name="Cowan T.M."/>
            <person name="Smanski M.J."/>
            <person name="Chevrette M.G."/>
            <person name="De Carvalho L.P.S."/>
            <person name="Shen B."/>
        </authorList>
    </citation>
    <scope>NUCLEOTIDE SEQUENCE [LARGE SCALE GENOMIC DNA]</scope>
    <source>
        <strain evidence="8 9">NPDC048229</strain>
    </source>
</reference>
<dbReference type="PANTHER" id="PTHR43547:SF2">
    <property type="entry name" value="HYBRID SIGNAL TRANSDUCTION HISTIDINE KINASE C"/>
    <property type="match status" value="1"/>
</dbReference>
<protein>
    <recommendedName>
        <fullName evidence="2">histidine kinase</fullName>
        <ecNumber evidence="2">2.7.13.3</ecNumber>
    </recommendedName>
</protein>
<dbReference type="Pfam" id="PF02518">
    <property type="entry name" value="HATPase_c"/>
    <property type="match status" value="1"/>
</dbReference>
<name>A0ABW7BKD7_9ACTN</name>
<evidence type="ECO:0000256" key="4">
    <source>
        <dbReference type="ARBA" id="ARBA00022777"/>
    </source>
</evidence>
<feature type="region of interest" description="Disordered" evidence="6">
    <location>
        <begin position="38"/>
        <end position="57"/>
    </location>
</feature>
<dbReference type="RefSeq" id="WP_392878863.1">
    <property type="nucleotide sequence ID" value="NZ_JBICZW010000001.1"/>
</dbReference>
<dbReference type="Gene3D" id="3.30.565.10">
    <property type="entry name" value="Histidine kinase-like ATPase, C-terminal domain"/>
    <property type="match status" value="1"/>
</dbReference>
<sequence length="118" mass="12142">MEIGARPGDGHWTVQVRDTGFGVPPEYQEEVFTPYVRAPNARRGGHPGTGPGPAGVREAVRLHGGTLTVRDRREGPGAVFTVRLPLRDRDPGRTAGGPDHGGGTDGGGGGRTDGGGVP</sequence>
<dbReference type="InterPro" id="IPR004358">
    <property type="entry name" value="Sig_transdc_His_kin-like_C"/>
</dbReference>
<evidence type="ECO:0000256" key="2">
    <source>
        <dbReference type="ARBA" id="ARBA00012438"/>
    </source>
</evidence>
<keyword evidence="5" id="KW-0902">Two-component regulatory system</keyword>
<evidence type="ECO:0000313" key="9">
    <source>
        <dbReference type="Proteomes" id="UP001604282"/>
    </source>
</evidence>
<evidence type="ECO:0000256" key="6">
    <source>
        <dbReference type="SAM" id="MobiDB-lite"/>
    </source>
</evidence>
<dbReference type="PRINTS" id="PR00344">
    <property type="entry name" value="BCTRLSENSOR"/>
</dbReference>
<evidence type="ECO:0000313" key="8">
    <source>
        <dbReference type="EMBL" id="MFG3187643.1"/>
    </source>
</evidence>
<accession>A0ABW7BKD7</accession>
<evidence type="ECO:0000259" key="7">
    <source>
        <dbReference type="PROSITE" id="PS50109"/>
    </source>
</evidence>
<feature type="compositionally biased region" description="Gly residues" evidence="6">
    <location>
        <begin position="94"/>
        <end position="118"/>
    </location>
</feature>
<dbReference type="GO" id="GO:0016301">
    <property type="term" value="F:kinase activity"/>
    <property type="evidence" value="ECO:0007669"/>
    <property type="project" value="UniProtKB-KW"/>
</dbReference>
<proteinExistence type="predicted"/>
<feature type="region of interest" description="Disordered" evidence="6">
    <location>
        <begin position="83"/>
        <end position="118"/>
    </location>
</feature>
<keyword evidence="3" id="KW-0597">Phosphoprotein</keyword>
<comment type="catalytic activity">
    <reaction evidence="1">
        <text>ATP + protein L-histidine = ADP + protein N-phospho-L-histidine.</text>
        <dbReference type="EC" id="2.7.13.3"/>
    </reaction>
</comment>
<gene>
    <name evidence="8" type="ORF">ACGFYS_01750</name>
</gene>
<evidence type="ECO:0000256" key="1">
    <source>
        <dbReference type="ARBA" id="ARBA00000085"/>
    </source>
</evidence>
<dbReference type="EMBL" id="JBICZW010000001">
    <property type="protein sequence ID" value="MFG3187643.1"/>
    <property type="molecule type" value="Genomic_DNA"/>
</dbReference>
<dbReference type="PANTHER" id="PTHR43547">
    <property type="entry name" value="TWO-COMPONENT HISTIDINE KINASE"/>
    <property type="match status" value="1"/>
</dbReference>
<dbReference type="Proteomes" id="UP001604282">
    <property type="component" value="Unassembled WGS sequence"/>
</dbReference>
<dbReference type="InterPro" id="IPR003594">
    <property type="entry name" value="HATPase_dom"/>
</dbReference>
<feature type="region of interest" description="Disordered" evidence="6">
    <location>
        <begin position="1"/>
        <end position="21"/>
    </location>
</feature>